<dbReference type="Proteomes" id="UP001165060">
    <property type="component" value="Unassembled WGS sequence"/>
</dbReference>
<name>A0ABQ6MUC9_9STRA</name>
<evidence type="ECO:0000259" key="2">
    <source>
        <dbReference type="Pfam" id="PF02225"/>
    </source>
</evidence>
<feature type="signal peptide" evidence="1">
    <location>
        <begin position="1"/>
        <end position="38"/>
    </location>
</feature>
<evidence type="ECO:0000313" key="4">
    <source>
        <dbReference type="Proteomes" id="UP001165060"/>
    </source>
</evidence>
<sequence length="222" mass="24379">MTSTPNCPSTISRSPLAPLHTLLLLLLLLSLPSSLTLAQDPDASPLLMSLHTKQRRTRAPGLMTVEMCKECTDPTLQGSHIDAFNAYQGPQEYELQAELVYAVPNDGSRAPMNKWQLKDKLALFDRGGVPLVEKVLLAQAAGAVGVVLVDDGQCADEKFTFCGMAGRLNDGGFARNDKAEQWRRVEIPSVLITEMSGQRIKNLMHLEVIDIPNMGSHWKTLE</sequence>
<evidence type="ECO:0000313" key="3">
    <source>
        <dbReference type="EMBL" id="GMI32567.1"/>
    </source>
</evidence>
<dbReference type="Pfam" id="PF02225">
    <property type="entry name" value="PA"/>
    <property type="match status" value="1"/>
</dbReference>
<dbReference type="InterPro" id="IPR046450">
    <property type="entry name" value="PA_dom_sf"/>
</dbReference>
<gene>
    <name evidence="3" type="ORF">TeGR_g7944</name>
</gene>
<organism evidence="3 4">
    <name type="scientific">Tetraparma gracilis</name>
    <dbReference type="NCBI Taxonomy" id="2962635"/>
    <lineage>
        <taxon>Eukaryota</taxon>
        <taxon>Sar</taxon>
        <taxon>Stramenopiles</taxon>
        <taxon>Ochrophyta</taxon>
        <taxon>Bolidophyceae</taxon>
        <taxon>Parmales</taxon>
        <taxon>Triparmaceae</taxon>
        <taxon>Tetraparma</taxon>
    </lineage>
</organism>
<reference evidence="3 4" key="1">
    <citation type="journal article" date="2023" name="Commun. Biol.">
        <title>Genome analysis of Parmales, the sister group of diatoms, reveals the evolutionary specialization of diatoms from phago-mixotrophs to photoautotrophs.</title>
        <authorList>
            <person name="Ban H."/>
            <person name="Sato S."/>
            <person name="Yoshikawa S."/>
            <person name="Yamada K."/>
            <person name="Nakamura Y."/>
            <person name="Ichinomiya M."/>
            <person name="Sato N."/>
            <person name="Blanc-Mathieu R."/>
            <person name="Endo H."/>
            <person name="Kuwata A."/>
            <person name="Ogata H."/>
        </authorList>
    </citation>
    <scope>NUCLEOTIDE SEQUENCE [LARGE SCALE GENOMIC DNA]</scope>
</reference>
<feature type="chain" id="PRO_5046225804" description="PA domain-containing protein" evidence="1">
    <location>
        <begin position="39"/>
        <end position="222"/>
    </location>
</feature>
<keyword evidence="4" id="KW-1185">Reference proteome</keyword>
<protein>
    <recommendedName>
        <fullName evidence="2">PA domain-containing protein</fullName>
    </recommendedName>
</protein>
<keyword evidence="1" id="KW-0732">Signal</keyword>
<accession>A0ABQ6MUC9</accession>
<proteinExistence type="predicted"/>
<dbReference type="Gene3D" id="3.50.30.30">
    <property type="match status" value="1"/>
</dbReference>
<comment type="caution">
    <text evidence="3">The sequence shown here is derived from an EMBL/GenBank/DDBJ whole genome shotgun (WGS) entry which is preliminary data.</text>
</comment>
<evidence type="ECO:0000256" key="1">
    <source>
        <dbReference type="SAM" id="SignalP"/>
    </source>
</evidence>
<dbReference type="InterPro" id="IPR003137">
    <property type="entry name" value="PA_domain"/>
</dbReference>
<dbReference type="SUPFAM" id="SSF52025">
    <property type="entry name" value="PA domain"/>
    <property type="match status" value="1"/>
</dbReference>
<feature type="domain" description="PA" evidence="2">
    <location>
        <begin position="96"/>
        <end position="200"/>
    </location>
</feature>
<dbReference type="EMBL" id="BRYB01003200">
    <property type="protein sequence ID" value="GMI32567.1"/>
    <property type="molecule type" value="Genomic_DNA"/>
</dbReference>